<gene>
    <name evidence="6" type="ORF">ACFSF0_00755</name>
</gene>
<evidence type="ECO:0000259" key="5">
    <source>
        <dbReference type="PROSITE" id="PS50975"/>
    </source>
</evidence>
<organism evidence="6 7">
    <name type="scientific">Ottowia flava</name>
    <dbReference type="NCBI Taxonomy" id="2675430"/>
    <lineage>
        <taxon>Bacteria</taxon>
        <taxon>Pseudomonadati</taxon>
        <taxon>Pseudomonadota</taxon>
        <taxon>Betaproteobacteria</taxon>
        <taxon>Burkholderiales</taxon>
        <taxon>Comamonadaceae</taxon>
        <taxon>Ottowia</taxon>
    </lineage>
</organism>
<evidence type="ECO:0000256" key="1">
    <source>
        <dbReference type="ARBA" id="ARBA00022598"/>
    </source>
</evidence>
<dbReference type="EMBL" id="JBHUEJ010000002">
    <property type="protein sequence ID" value="MFD1709126.1"/>
    <property type="molecule type" value="Genomic_DNA"/>
</dbReference>
<evidence type="ECO:0000313" key="7">
    <source>
        <dbReference type="Proteomes" id="UP001597304"/>
    </source>
</evidence>
<dbReference type="InterPro" id="IPR003781">
    <property type="entry name" value="CoA-bd"/>
</dbReference>
<dbReference type="PROSITE" id="PS50975">
    <property type="entry name" value="ATP_GRASP"/>
    <property type="match status" value="1"/>
</dbReference>
<dbReference type="Pfam" id="PF13549">
    <property type="entry name" value="ATP-grasp_5"/>
    <property type="match status" value="1"/>
</dbReference>
<reference evidence="7" key="1">
    <citation type="journal article" date="2019" name="Int. J. Syst. Evol. Microbiol.">
        <title>The Global Catalogue of Microorganisms (GCM) 10K type strain sequencing project: providing services to taxonomists for standard genome sequencing and annotation.</title>
        <authorList>
            <consortium name="The Broad Institute Genomics Platform"/>
            <consortium name="The Broad Institute Genome Sequencing Center for Infectious Disease"/>
            <person name="Wu L."/>
            <person name="Ma J."/>
        </authorList>
    </citation>
    <scope>NUCLEOTIDE SEQUENCE [LARGE SCALE GENOMIC DNA]</scope>
    <source>
        <strain evidence="7">LMG 29247</strain>
    </source>
</reference>
<dbReference type="Gene3D" id="3.30.1490.20">
    <property type="entry name" value="ATP-grasp fold, A domain"/>
    <property type="match status" value="1"/>
</dbReference>
<dbReference type="InterPro" id="IPR013815">
    <property type="entry name" value="ATP_grasp_subdomain_1"/>
</dbReference>
<dbReference type="Gene3D" id="3.40.50.720">
    <property type="entry name" value="NAD(P)-binding Rossmann-like Domain"/>
    <property type="match status" value="1"/>
</dbReference>
<proteinExistence type="predicted"/>
<dbReference type="SMART" id="SM00881">
    <property type="entry name" value="CoA_binding"/>
    <property type="match status" value="1"/>
</dbReference>
<dbReference type="PANTHER" id="PTHR43334:SF1">
    <property type="entry name" value="3-HYDROXYPROPIONATE--COA LIGASE [ADP-FORMING]"/>
    <property type="match status" value="1"/>
</dbReference>
<accession>A0ABW4KP44</accession>
<dbReference type="PANTHER" id="PTHR43334">
    <property type="entry name" value="ACETATE--COA LIGASE [ADP-FORMING]"/>
    <property type="match status" value="1"/>
</dbReference>
<dbReference type="GO" id="GO:0016874">
    <property type="term" value="F:ligase activity"/>
    <property type="evidence" value="ECO:0007669"/>
    <property type="project" value="UniProtKB-KW"/>
</dbReference>
<dbReference type="InterPro" id="IPR032875">
    <property type="entry name" value="Succ_CoA_lig_flav_dom"/>
</dbReference>
<dbReference type="SUPFAM" id="SSF52210">
    <property type="entry name" value="Succinyl-CoA synthetase domains"/>
    <property type="match status" value="2"/>
</dbReference>
<dbReference type="SUPFAM" id="SSF51735">
    <property type="entry name" value="NAD(P)-binding Rossmann-fold domains"/>
    <property type="match status" value="1"/>
</dbReference>
<dbReference type="Gene3D" id="3.40.50.261">
    <property type="entry name" value="Succinyl-CoA synthetase domains"/>
    <property type="match status" value="2"/>
</dbReference>
<dbReference type="Pfam" id="PF13380">
    <property type="entry name" value="CoA_binding_2"/>
    <property type="match status" value="1"/>
</dbReference>
<dbReference type="Gene3D" id="3.30.470.20">
    <property type="entry name" value="ATP-grasp fold, B domain"/>
    <property type="match status" value="1"/>
</dbReference>
<dbReference type="SUPFAM" id="SSF56059">
    <property type="entry name" value="Glutathione synthetase ATP-binding domain-like"/>
    <property type="match status" value="1"/>
</dbReference>
<name>A0ABW4KP44_9BURK</name>
<comment type="caution">
    <text evidence="6">The sequence shown here is derived from an EMBL/GenBank/DDBJ whole genome shotgun (WGS) entry which is preliminary data.</text>
</comment>
<dbReference type="Proteomes" id="UP001597304">
    <property type="component" value="Unassembled WGS sequence"/>
</dbReference>
<evidence type="ECO:0000256" key="2">
    <source>
        <dbReference type="ARBA" id="ARBA00022741"/>
    </source>
</evidence>
<protein>
    <submittedName>
        <fullName evidence="6">Acetate--CoA ligase family protein</fullName>
    </submittedName>
</protein>
<dbReference type="InterPro" id="IPR016102">
    <property type="entry name" value="Succinyl-CoA_synth-like"/>
</dbReference>
<feature type="domain" description="ATP-grasp" evidence="5">
    <location>
        <begin position="502"/>
        <end position="538"/>
    </location>
</feature>
<keyword evidence="2 4" id="KW-0547">Nucleotide-binding</keyword>
<dbReference type="InterPro" id="IPR051538">
    <property type="entry name" value="Acyl-CoA_Synth/Transferase"/>
</dbReference>
<evidence type="ECO:0000256" key="4">
    <source>
        <dbReference type="PROSITE-ProRule" id="PRU00409"/>
    </source>
</evidence>
<sequence length="711" mass="73933">MEQAVTAPSIEAVRCALDPRGVAILGASDDVMKWGGSILNLLRKFKYPGAIYPVNPRADTVQGLKAYPSVSAIGQPVDVAVIVVPQALTLAAFKDCAKAGVKVVLMVTSQFAESGAEGAALQEQLLQVARRAGMRIIGPNCMGYFSSHNDLCLLNAQALMRNDVLIKGNIALISQSGALAGAMLARAYDLGAGFSFCVSLGNQADLEVCDFLEYAIADRNSQVIALYVEGVKDGARFLELLRAARVAGKPVLVVKAGRTALGQKAVQSHTASLAGEFGAFEASVRHAGAVLVDDFLELVAQAAAWGRLPAPSGPQVAVLSGSGGGGAVASDLVGEAGLEAATLSSETVQKLLALMPEAGARLPFDLGAVPAPQRAGDPQWLRKVLDTMLSDPNVGAGLFLMTTMPEMVPTAQTVVDINRESSKPVAFVNAASSAGTEAGAVLKAQGLVNFANIKEALAYLRNRLAYASATNEAPAALRFDAAAVQQAVAAWPDGLVSEFEAKRLLAAAGIPTTRGEWVRSADDAVRAAAAISYPVVMKLMSAQISHKSDVGGVVLGVADEAAVRQQFVALEQATGRVPGAQFDGVLVQQQVRADAELLIGTHWDAQFGAMLTIGLGGTLVELLKDTALLPANAGPQAIRRAIEGLRLYPLLTGYRGKPPVNVDALVDLALRFGQLATLLGPRLAECEANPVMARGDTVVVADARAVWQAAA</sequence>
<keyword evidence="1 6" id="KW-0436">Ligase</keyword>
<dbReference type="InterPro" id="IPR011761">
    <property type="entry name" value="ATP-grasp"/>
</dbReference>
<keyword evidence="3 4" id="KW-0067">ATP-binding</keyword>
<dbReference type="InterPro" id="IPR036291">
    <property type="entry name" value="NAD(P)-bd_dom_sf"/>
</dbReference>
<dbReference type="Pfam" id="PF13607">
    <property type="entry name" value="Succ_CoA_lig"/>
    <property type="match status" value="1"/>
</dbReference>
<evidence type="ECO:0000256" key="3">
    <source>
        <dbReference type="ARBA" id="ARBA00022840"/>
    </source>
</evidence>
<evidence type="ECO:0000313" key="6">
    <source>
        <dbReference type="EMBL" id="MFD1709126.1"/>
    </source>
</evidence>
<keyword evidence="7" id="KW-1185">Reference proteome</keyword>